<proteinExistence type="predicted"/>
<gene>
    <name evidence="2" type="ORF">ACN42_g9552</name>
</gene>
<feature type="transmembrane region" description="Helical" evidence="1">
    <location>
        <begin position="46"/>
        <end position="68"/>
    </location>
</feature>
<keyword evidence="3" id="KW-1185">Reference proteome</keyword>
<evidence type="ECO:0000313" key="2">
    <source>
        <dbReference type="EMBL" id="KUM57622.1"/>
    </source>
</evidence>
<evidence type="ECO:0000256" key="1">
    <source>
        <dbReference type="SAM" id="Phobius"/>
    </source>
</evidence>
<sequence length="69" mass="7628">MEGSTEVPTPGRNAGLHIPICQSARLNTWILHGIIPCRSHDFEYSAYHVLLLVIITAQIVEIAGFCHLC</sequence>
<keyword evidence="1" id="KW-0472">Membrane</keyword>
<dbReference type="EMBL" id="LLXE01000348">
    <property type="protein sequence ID" value="KUM57622.1"/>
    <property type="molecule type" value="Genomic_DNA"/>
</dbReference>
<keyword evidence="1" id="KW-0812">Transmembrane</keyword>
<evidence type="ECO:0000313" key="3">
    <source>
        <dbReference type="Proteomes" id="UP000055045"/>
    </source>
</evidence>
<dbReference type="AlphaFoldDB" id="A0A117NLG2"/>
<protein>
    <submittedName>
        <fullName evidence="2">Uncharacterized protein</fullName>
    </submittedName>
</protein>
<name>A0A117NLG2_PENFR</name>
<organism evidence="2 3">
    <name type="scientific">Penicillium freii</name>
    <dbReference type="NCBI Taxonomy" id="48697"/>
    <lineage>
        <taxon>Eukaryota</taxon>
        <taxon>Fungi</taxon>
        <taxon>Dikarya</taxon>
        <taxon>Ascomycota</taxon>
        <taxon>Pezizomycotina</taxon>
        <taxon>Eurotiomycetes</taxon>
        <taxon>Eurotiomycetidae</taxon>
        <taxon>Eurotiales</taxon>
        <taxon>Aspergillaceae</taxon>
        <taxon>Penicillium</taxon>
    </lineage>
</organism>
<comment type="caution">
    <text evidence="2">The sequence shown here is derived from an EMBL/GenBank/DDBJ whole genome shotgun (WGS) entry which is preliminary data.</text>
</comment>
<reference evidence="2 3" key="1">
    <citation type="submission" date="2015-10" db="EMBL/GenBank/DDBJ databases">
        <title>Genome sequencing of Penicillium freii.</title>
        <authorList>
            <person name="Nguyen H.D."/>
            <person name="Visagie C.M."/>
            <person name="Seifert K.A."/>
        </authorList>
    </citation>
    <scope>NUCLEOTIDE SEQUENCE [LARGE SCALE GENOMIC DNA]</scope>
    <source>
        <strain evidence="2 3">DAOM 242723</strain>
    </source>
</reference>
<dbReference type="Proteomes" id="UP000055045">
    <property type="component" value="Unassembled WGS sequence"/>
</dbReference>
<accession>A0A117NLG2</accession>
<keyword evidence="1" id="KW-1133">Transmembrane helix</keyword>